<dbReference type="AlphaFoldDB" id="A0A0J1FQP9"/>
<gene>
    <name evidence="2" type="ORF">DEAC_c22420</name>
</gene>
<dbReference type="Proteomes" id="UP000036356">
    <property type="component" value="Unassembled WGS sequence"/>
</dbReference>
<dbReference type="GO" id="GO:0005886">
    <property type="term" value="C:plasma membrane"/>
    <property type="evidence" value="ECO:0007669"/>
    <property type="project" value="UniProtKB-SubCell"/>
</dbReference>
<name>A0A0J1FQP9_9FIRM</name>
<feature type="transmembrane region" description="Helical" evidence="1">
    <location>
        <begin position="238"/>
        <end position="259"/>
    </location>
</feature>
<protein>
    <submittedName>
        <fullName evidence="2">ABC-2 family transporter protein</fullName>
    </submittedName>
</protein>
<accession>A0A0J1FQP9</accession>
<dbReference type="EMBL" id="LDZY01000007">
    <property type="protein sequence ID" value="KLU65612.1"/>
    <property type="molecule type" value="Genomic_DNA"/>
</dbReference>
<comment type="caution">
    <text evidence="2">The sequence shown here is derived from an EMBL/GenBank/DDBJ whole genome shotgun (WGS) entry which is preliminary data.</text>
</comment>
<keyword evidence="1" id="KW-1133">Transmembrane helix</keyword>
<proteinExistence type="predicted"/>
<evidence type="ECO:0000313" key="2">
    <source>
        <dbReference type="EMBL" id="KLU65612.1"/>
    </source>
</evidence>
<dbReference type="PATRIC" id="fig|476652.3.peg.2323"/>
<feature type="transmembrane region" description="Helical" evidence="1">
    <location>
        <begin position="158"/>
        <end position="180"/>
    </location>
</feature>
<dbReference type="GO" id="GO:0140359">
    <property type="term" value="F:ABC-type transporter activity"/>
    <property type="evidence" value="ECO:0007669"/>
    <property type="project" value="InterPro"/>
</dbReference>
<reference evidence="2 3" key="1">
    <citation type="submission" date="2015-06" db="EMBL/GenBank/DDBJ databases">
        <title>Draft genome of the moderately acidophilic sulfate reducer Candidatus Desulfosporosinus acididurans strain M1.</title>
        <authorList>
            <person name="Poehlein A."/>
            <person name="Petzsch P."/>
            <person name="Johnson B.D."/>
            <person name="Schloemann M."/>
            <person name="Daniel R."/>
            <person name="Muehling M."/>
        </authorList>
    </citation>
    <scope>NUCLEOTIDE SEQUENCE [LARGE SCALE GENOMIC DNA]</scope>
    <source>
        <strain evidence="2 3">M1</strain>
    </source>
</reference>
<sequence length="266" mass="29476">MNRALFRAMFKRQSKKTCSYALGLSLYNLLLIGVFPALSQSSSITKLSQNLPKLARVFRLTSDYALSRFESFAASQCFGQVWVLVMGIYTISTANELIAQYVSEGGMAYLLSSPAGRREVFLTQAAVLISGLVLIVLLTELGIWAEAKLFALSLAKKAYLSLGVLAVALFLTVGSYSLFFSTLFNNEEYVILSAACLAFSGYALDIFSGLDDRFAWVKYLTIFGWFRPQEVLEGDTPAWQTVSLMTLSTAFLTLACYVFERKDLCI</sequence>
<feature type="transmembrane region" description="Helical" evidence="1">
    <location>
        <begin position="189"/>
        <end position="210"/>
    </location>
</feature>
<keyword evidence="3" id="KW-1185">Reference proteome</keyword>
<keyword evidence="1" id="KW-0812">Transmembrane</keyword>
<organism evidence="2 3">
    <name type="scientific">Desulfosporosinus acididurans</name>
    <dbReference type="NCBI Taxonomy" id="476652"/>
    <lineage>
        <taxon>Bacteria</taxon>
        <taxon>Bacillati</taxon>
        <taxon>Bacillota</taxon>
        <taxon>Clostridia</taxon>
        <taxon>Eubacteriales</taxon>
        <taxon>Desulfitobacteriaceae</taxon>
        <taxon>Desulfosporosinus</taxon>
    </lineage>
</organism>
<evidence type="ECO:0000313" key="3">
    <source>
        <dbReference type="Proteomes" id="UP000036356"/>
    </source>
</evidence>
<keyword evidence="1" id="KW-0472">Membrane</keyword>
<evidence type="ECO:0000256" key="1">
    <source>
        <dbReference type="SAM" id="Phobius"/>
    </source>
</evidence>
<feature type="transmembrane region" description="Helical" evidence="1">
    <location>
        <begin position="20"/>
        <end position="38"/>
    </location>
</feature>
<feature type="transmembrane region" description="Helical" evidence="1">
    <location>
        <begin position="120"/>
        <end position="138"/>
    </location>
</feature>
<dbReference type="STRING" id="476652.DEAC_c22420"/>